<dbReference type="AlphaFoldDB" id="A0A9W9YC13"/>
<evidence type="ECO:0000313" key="1">
    <source>
        <dbReference type="EMBL" id="KAJ7324076.1"/>
    </source>
</evidence>
<protein>
    <submittedName>
        <fullName evidence="1">Uncharacterized protein</fullName>
    </submittedName>
</protein>
<evidence type="ECO:0000313" key="2">
    <source>
        <dbReference type="Proteomes" id="UP001163046"/>
    </source>
</evidence>
<keyword evidence="2" id="KW-1185">Reference proteome</keyword>
<dbReference type="Proteomes" id="UP001163046">
    <property type="component" value="Unassembled WGS sequence"/>
</dbReference>
<comment type="caution">
    <text evidence="1">The sequence shown here is derived from an EMBL/GenBank/DDBJ whole genome shotgun (WGS) entry which is preliminary data.</text>
</comment>
<dbReference type="EMBL" id="MU827809">
    <property type="protein sequence ID" value="KAJ7324076.1"/>
    <property type="molecule type" value="Genomic_DNA"/>
</dbReference>
<organism evidence="1 2">
    <name type="scientific">Desmophyllum pertusum</name>
    <dbReference type="NCBI Taxonomy" id="174260"/>
    <lineage>
        <taxon>Eukaryota</taxon>
        <taxon>Metazoa</taxon>
        <taxon>Cnidaria</taxon>
        <taxon>Anthozoa</taxon>
        <taxon>Hexacorallia</taxon>
        <taxon>Scleractinia</taxon>
        <taxon>Caryophylliina</taxon>
        <taxon>Caryophylliidae</taxon>
        <taxon>Desmophyllum</taxon>
    </lineage>
</organism>
<reference evidence="1" key="1">
    <citation type="submission" date="2023-01" db="EMBL/GenBank/DDBJ databases">
        <title>Genome assembly of the deep-sea coral Lophelia pertusa.</title>
        <authorList>
            <person name="Herrera S."/>
            <person name="Cordes E."/>
        </authorList>
    </citation>
    <scope>NUCLEOTIDE SEQUENCE</scope>
    <source>
        <strain evidence="1">USNM1676648</strain>
        <tissue evidence="1">Polyp</tissue>
    </source>
</reference>
<gene>
    <name evidence="1" type="ORF">OS493_030250</name>
</gene>
<sequence length="116" mass="13270">MAESLQKLQASRAGYRADLTQTLKKSTKIMAKETPSEIDLVSLKNIVEQLARKKTHFNRARRKNRCCDRGTRANLNKEIFDTEVIQEDIDETSSQISRFIHYAVSVKKPPPNTPPQ</sequence>
<dbReference type="OrthoDB" id="6147003at2759"/>
<name>A0A9W9YC13_9CNID</name>
<accession>A0A9W9YC13</accession>
<proteinExistence type="predicted"/>